<protein>
    <submittedName>
        <fullName evidence="1">Uncharacterized protein</fullName>
    </submittedName>
</protein>
<accession>A0AA35U166</accession>
<comment type="caution">
    <text evidence="1">The sequence shown here is derived from an EMBL/GenBank/DDBJ whole genome shotgun (WGS) entry which is preliminary data.</text>
</comment>
<name>A0AA35U166_GEOBA</name>
<sequence>MTWSEGGKEMDTLNQALQQEVISLRSEVQQLKSILIAHKDCPLIVHQTVGATASKGGEGGGSGEVGSVGTEVTLLSQLSAMPSMSPLISSPVPSVGSVVPNISSSPLTFVSTLPTSQGSIIFTSNGITSDTPPEVAKDVEIRADDVGGQ</sequence>
<dbReference type="AlphaFoldDB" id="A0AA35U166"/>
<gene>
    <name evidence="1" type="ORF">GBAR_LOCUS31345</name>
</gene>
<keyword evidence="2" id="KW-1185">Reference proteome</keyword>
<organism evidence="1 2">
    <name type="scientific">Geodia barretti</name>
    <name type="common">Barrett's horny sponge</name>
    <dbReference type="NCBI Taxonomy" id="519541"/>
    <lineage>
        <taxon>Eukaryota</taxon>
        <taxon>Metazoa</taxon>
        <taxon>Porifera</taxon>
        <taxon>Demospongiae</taxon>
        <taxon>Heteroscleromorpha</taxon>
        <taxon>Tetractinellida</taxon>
        <taxon>Astrophorina</taxon>
        <taxon>Geodiidae</taxon>
        <taxon>Geodia</taxon>
    </lineage>
</organism>
<dbReference type="Proteomes" id="UP001174909">
    <property type="component" value="Unassembled WGS sequence"/>
</dbReference>
<evidence type="ECO:0000313" key="2">
    <source>
        <dbReference type="Proteomes" id="UP001174909"/>
    </source>
</evidence>
<proteinExistence type="predicted"/>
<dbReference type="EMBL" id="CASHTH010004453">
    <property type="protein sequence ID" value="CAI8057499.1"/>
    <property type="molecule type" value="Genomic_DNA"/>
</dbReference>
<evidence type="ECO:0000313" key="1">
    <source>
        <dbReference type="EMBL" id="CAI8057499.1"/>
    </source>
</evidence>
<reference evidence="1" key="1">
    <citation type="submission" date="2023-03" db="EMBL/GenBank/DDBJ databases">
        <authorList>
            <person name="Steffen K."/>
            <person name="Cardenas P."/>
        </authorList>
    </citation>
    <scope>NUCLEOTIDE SEQUENCE</scope>
</reference>